<reference evidence="8" key="1">
    <citation type="submission" date="2025-08" db="UniProtKB">
        <authorList>
            <consortium name="RefSeq"/>
        </authorList>
    </citation>
    <scope>IDENTIFICATION</scope>
    <source>
        <tissue evidence="8">Muscle</tissue>
    </source>
</reference>
<dbReference type="PANTHER" id="PTHR22950:SF652">
    <property type="entry name" value="TRANSMEMBRANE AMINO ACID TRANSPORTER FAMILY PROTEIN"/>
    <property type="match status" value="1"/>
</dbReference>
<dbReference type="Proteomes" id="UP000694941">
    <property type="component" value="Unplaced"/>
</dbReference>
<feature type="transmembrane region" description="Helical" evidence="5">
    <location>
        <begin position="184"/>
        <end position="205"/>
    </location>
</feature>
<sequence length="216" mass="23936">MSVQYKNSDGDGELGFGIITKFHPDSKESDPLLASRSFERIQNDLNKNQFGVKVLPAAPVEKKGSSWYGSALVVVNVALGAGLLNFPQAYGRAGGITVAITVQAVLVAFVITALLTMAYCSDVMGSCTYQEVVRSIYGEQIRRVCAICITMFMFGSSITYLIIIGDQFDTVLFSLYGKEFCHSWYMRRELTTTISTICVILPLSFPKRIDFLKYTR</sequence>
<evidence type="ECO:0000256" key="2">
    <source>
        <dbReference type="ARBA" id="ARBA00022692"/>
    </source>
</evidence>
<evidence type="ECO:0000256" key="1">
    <source>
        <dbReference type="ARBA" id="ARBA00004141"/>
    </source>
</evidence>
<dbReference type="Pfam" id="PF01490">
    <property type="entry name" value="Aa_trans"/>
    <property type="match status" value="1"/>
</dbReference>
<evidence type="ECO:0000256" key="4">
    <source>
        <dbReference type="ARBA" id="ARBA00023136"/>
    </source>
</evidence>
<accession>A0ABM1BRV1</accession>
<keyword evidence="7" id="KW-1185">Reference proteome</keyword>
<feature type="transmembrane region" description="Helical" evidence="5">
    <location>
        <begin position="141"/>
        <end position="164"/>
    </location>
</feature>
<keyword evidence="3 5" id="KW-1133">Transmembrane helix</keyword>
<evidence type="ECO:0000256" key="5">
    <source>
        <dbReference type="SAM" id="Phobius"/>
    </source>
</evidence>
<evidence type="ECO:0000313" key="7">
    <source>
        <dbReference type="Proteomes" id="UP000694941"/>
    </source>
</evidence>
<protein>
    <submittedName>
        <fullName evidence="8">Sodium-coupled neutral amino acid transporter 7</fullName>
    </submittedName>
</protein>
<dbReference type="GeneID" id="106471395"/>
<dbReference type="RefSeq" id="XP_013787446.2">
    <property type="nucleotide sequence ID" value="XM_013931992.2"/>
</dbReference>
<comment type="subcellular location">
    <subcellularLocation>
        <location evidence="1">Membrane</location>
        <topology evidence="1">Multi-pass membrane protein</topology>
    </subcellularLocation>
</comment>
<organism evidence="7 8">
    <name type="scientific">Limulus polyphemus</name>
    <name type="common">Atlantic horseshoe crab</name>
    <dbReference type="NCBI Taxonomy" id="6850"/>
    <lineage>
        <taxon>Eukaryota</taxon>
        <taxon>Metazoa</taxon>
        <taxon>Ecdysozoa</taxon>
        <taxon>Arthropoda</taxon>
        <taxon>Chelicerata</taxon>
        <taxon>Merostomata</taxon>
        <taxon>Xiphosura</taxon>
        <taxon>Limulidae</taxon>
        <taxon>Limulus</taxon>
    </lineage>
</organism>
<dbReference type="InterPro" id="IPR013057">
    <property type="entry name" value="AA_transpt_TM"/>
</dbReference>
<dbReference type="PANTHER" id="PTHR22950">
    <property type="entry name" value="AMINO ACID TRANSPORTER"/>
    <property type="match status" value="1"/>
</dbReference>
<proteinExistence type="predicted"/>
<feature type="transmembrane region" description="Helical" evidence="5">
    <location>
        <begin position="67"/>
        <end position="86"/>
    </location>
</feature>
<name>A0ABM1BRV1_LIMPO</name>
<feature type="domain" description="Amino acid transporter transmembrane" evidence="6">
    <location>
        <begin position="64"/>
        <end position="214"/>
    </location>
</feature>
<keyword evidence="4 5" id="KW-0472">Membrane</keyword>
<evidence type="ECO:0000256" key="3">
    <source>
        <dbReference type="ARBA" id="ARBA00022989"/>
    </source>
</evidence>
<feature type="transmembrane region" description="Helical" evidence="5">
    <location>
        <begin position="98"/>
        <end position="120"/>
    </location>
</feature>
<keyword evidence="2 5" id="KW-0812">Transmembrane</keyword>
<evidence type="ECO:0000259" key="6">
    <source>
        <dbReference type="Pfam" id="PF01490"/>
    </source>
</evidence>
<evidence type="ECO:0000313" key="8">
    <source>
        <dbReference type="RefSeq" id="XP_013787446.2"/>
    </source>
</evidence>
<gene>
    <name evidence="8" type="primary">LOC106471395</name>
</gene>